<accession>A0ABZ1YS90</accession>
<dbReference type="RefSeq" id="WP_329407887.1">
    <property type="nucleotide sequence ID" value="NZ_CP109441.1"/>
</dbReference>
<name>A0ABZ1YS90_9NOCA</name>
<gene>
    <name evidence="1" type="ORF">OG563_37470</name>
</gene>
<dbReference type="Proteomes" id="UP001432062">
    <property type="component" value="Chromosome"/>
</dbReference>
<evidence type="ECO:0008006" key="3">
    <source>
        <dbReference type="Google" id="ProtNLM"/>
    </source>
</evidence>
<sequence>MNLPERAHANDGLARAYRDLGDVDQEREYAGIAMSLYANLGVPEAGDMRAFLGMLADSDQP</sequence>
<keyword evidence="2" id="KW-1185">Reference proteome</keyword>
<evidence type="ECO:0000313" key="2">
    <source>
        <dbReference type="Proteomes" id="UP001432062"/>
    </source>
</evidence>
<organism evidence="1 2">
    <name type="scientific">Nocardia vinacea</name>
    <dbReference type="NCBI Taxonomy" id="96468"/>
    <lineage>
        <taxon>Bacteria</taxon>
        <taxon>Bacillati</taxon>
        <taxon>Actinomycetota</taxon>
        <taxon>Actinomycetes</taxon>
        <taxon>Mycobacteriales</taxon>
        <taxon>Nocardiaceae</taxon>
        <taxon>Nocardia</taxon>
    </lineage>
</organism>
<dbReference type="EMBL" id="CP109441">
    <property type="protein sequence ID" value="WUV44781.1"/>
    <property type="molecule type" value="Genomic_DNA"/>
</dbReference>
<reference evidence="1" key="1">
    <citation type="submission" date="2022-10" db="EMBL/GenBank/DDBJ databases">
        <title>The complete genomes of actinobacterial strains from the NBC collection.</title>
        <authorList>
            <person name="Joergensen T.S."/>
            <person name="Alvarez Arevalo M."/>
            <person name="Sterndorff E.B."/>
            <person name="Faurdal D."/>
            <person name="Vuksanovic O."/>
            <person name="Mourched A.-S."/>
            <person name="Charusanti P."/>
            <person name="Shaw S."/>
            <person name="Blin K."/>
            <person name="Weber T."/>
        </authorList>
    </citation>
    <scope>NUCLEOTIDE SEQUENCE</scope>
    <source>
        <strain evidence="1">NBC_01482</strain>
    </source>
</reference>
<proteinExistence type="predicted"/>
<evidence type="ECO:0000313" key="1">
    <source>
        <dbReference type="EMBL" id="WUV44781.1"/>
    </source>
</evidence>
<protein>
    <recommendedName>
        <fullName evidence="3">Tetratrico peptide repeat group 5 domain-containing protein</fullName>
    </recommendedName>
</protein>